<dbReference type="PANTHER" id="PTHR23070">
    <property type="entry name" value="BCS1 AAA-TYPE ATPASE"/>
    <property type="match status" value="1"/>
</dbReference>
<dbReference type="AlphaFoldDB" id="A0A7I8KPR5"/>
<evidence type="ECO:0000256" key="1">
    <source>
        <dbReference type="ARBA" id="ARBA00001946"/>
    </source>
</evidence>
<dbReference type="InterPro" id="IPR025753">
    <property type="entry name" value="AAA_N_dom"/>
</dbReference>
<reference evidence="8" key="1">
    <citation type="submission" date="2020-02" db="EMBL/GenBank/DDBJ databases">
        <authorList>
            <person name="Scholz U."/>
            <person name="Mascher M."/>
            <person name="Fiebig A."/>
        </authorList>
    </citation>
    <scope>NUCLEOTIDE SEQUENCE</scope>
</reference>
<keyword evidence="3" id="KW-0460">Magnesium</keyword>
<evidence type="ECO:0000256" key="2">
    <source>
        <dbReference type="ARBA" id="ARBA00007448"/>
    </source>
</evidence>
<feature type="transmembrane region" description="Helical" evidence="6">
    <location>
        <begin position="6"/>
        <end position="24"/>
    </location>
</feature>
<keyword evidence="6" id="KW-1133">Transmembrane helix</keyword>
<dbReference type="InterPro" id="IPR050747">
    <property type="entry name" value="Mitochondrial_chaperone_BCS1"/>
</dbReference>
<dbReference type="InterPro" id="IPR003593">
    <property type="entry name" value="AAA+_ATPase"/>
</dbReference>
<dbReference type="GO" id="GO:0006950">
    <property type="term" value="P:response to stress"/>
    <property type="evidence" value="ECO:0007669"/>
    <property type="project" value="UniProtKB-ARBA"/>
</dbReference>
<evidence type="ECO:0000313" key="8">
    <source>
        <dbReference type="EMBL" id="CAA7399803.1"/>
    </source>
</evidence>
<dbReference type="GO" id="GO:0005524">
    <property type="term" value="F:ATP binding"/>
    <property type="evidence" value="ECO:0007669"/>
    <property type="project" value="InterPro"/>
</dbReference>
<protein>
    <recommendedName>
        <fullName evidence="7">AAA+ ATPase domain-containing protein</fullName>
    </recommendedName>
</protein>
<keyword evidence="6" id="KW-0472">Membrane</keyword>
<evidence type="ECO:0000256" key="5">
    <source>
        <dbReference type="SAM" id="MobiDB-lite"/>
    </source>
</evidence>
<dbReference type="Pfam" id="PF00004">
    <property type="entry name" value="AAA"/>
    <property type="match status" value="1"/>
</dbReference>
<dbReference type="EMBL" id="LR746270">
    <property type="protein sequence ID" value="CAA7399803.1"/>
    <property type="molecule type" value="Genomic_DNA"/>
</dbReference>
<dbReference type="SMART" id="SM00382">
    <property type="entry name" value="AAA"/>
    <property type="match status" value="1"/>
</dbReference>
<name>A0A7I8KPR5_SPIIN</name>
<feature type="domain" description="AAA+ ATPase" evidence="7">
    <location>
        <begin position="216"/>
        <end position="346"/>
    </location>
</feature>
<dbReference type="GO" id="GO:0016887">
    <property type="term" value="F:ATP hydrolysis activity"/>
    <property type="evidence" value="ECO:0007669"/>
    <property type="project" value="InterPro"/>
</dbReference>
<feature type="region of interest" description="Disordered" evidence="5">
    <location>
        <begin position="475"/>
        <end position="497"/>
    </location>
</feature>
<dbReference type="InterPro" id="IPR003959">
    <property type="entry name" value="ATPase_AAA_core"/>
</dbReference>
<organism evidence="8 9">
    <name type="scientific">Spirodela intermedia</name>
    <name type="common">Intermediate duckweed</name>
    <dbReference type="NCBI Taxonomy" id="51605"/>
    <lineage>
        <taxon>Eukaryota</taxon>
        <taxon>Viridiplantae</taxon>
        <taxon>Streptophyta</taxon>
        <taxon>Embryophyta</taxon>
        <taxon>Tracheophyta</taxon>
        <taxon>Spermatophyta</taxon>
        <taxon>Magnoliopsida</taxon>
        <taxon>Liliopsida</taxon>
        <taxon>Araceae</taxon>
        <taxon>Lemnoideae</taxon>
        <taxon>Spirodela</taxon>
    </lineage>
</organism>
<dbReference type="Pfam" id="PF25568">
    <property type="entry name" value="AAA_lid_At3g28540"/>
    <property type="match status" value="1"/>
</dbReference>
<dbReference type="OrthoDB" id="10251412at2759"/>
<evidence type="ECO:0000313" key="9">
    <source>
        <dbReference type="Proteomes" id="UP000663760"/>
    </source>
</evidence>
<proteinExistence type="inferred from homology"/>
<comment type="similarity">
    <text evidence="2">Belongs to the AAA ATPase family. BCS1 subfamily.</text>
</comment>
<dbReference type="InterPro" id="IPR027417">
    <property type="entry name" value="P-loop_NTPase"/>
</dbReference>
<dbReference type="InterPro" id="IPR058017">
    <property type="entry name" value="At3g28540-like_C"/>
</dbReference>
<evidence type="ECO:0000259" key="7">
    <source>
        <dbReference type="SMART" id="SM00382"/>
    </source>
</evidence>
<dbReference type="Gene3D" id="3.40.50.300">
    <property type="entry name" value="P-loop containing nucleotide triphosphate hydrolases"/>
    <property type="match status" value="1"/>
</dbReference>
<evidence type="ECO:0000256" key="6">
    <source>
        <dbReference type="SAM" id="Phobius"/>
    </source>
</evidence>
<evidence type="ECO:0000256" key="4">
    <source>
        <dbReference type="ARBA" id="ARBA00049360"/>
    </source>
</evidence>
<gene>
    <name evidence="8" type="ORF">SI8410_07010473</name>
</gene>
<keyword evidence="6" id="KW-0812">Transmembrane</keyword>
<keyword evidence="9" id="KW-1185">Reference proteome</keyword>
<evidence type="ECO:0000256" key="3">
    <source>
        <dbReference type="ARBA" id="ARBA00022842"/>
    </source>
</evidence>
<comment type="catalytic activity">
    <reaction evidence="4">
        <text>ATP + H2O = ADP + phosphate + H(+)</text>
        <dbReference type="Rhea" id="RHEA:13065"/>
        <dbReference type="ChEBI" id="CHEBI:15377"/>
        <dbReference type="ChEBI" id="CHEBI:15378"/>
        <dbReference type="ChEBI" id="CHEBI:30616"/>
        <dbReference type="ChEBI" id="CHEBI:43474"/>
        <dbReference type="ChEBI" id="CHEBI:456216"/>
    </reaction>
</comment>
<sequence length="503" mass="55617">MTPANALLWICSAAAGLVLLRLALRWWRWLEESLYACQHYKIPRYDESLQENPLYRKAAAYISSLPSLEDSDYANIFSSTAAASKKKIGGDHLSLQLEEGRTVRDSFLGAPISWTNLSNAALVIRVRRRDKRRILRPYLNHVESVAEEIQLRRRELRLYTNSCGGSGGRRWRSAPFSHPSTLETVAMDAELKNRVRTDLESFLKNRSYYHRLGRVWKRSYLLYGPPGTGKSTFAAAMARFLCYDLYDLDLAGCSSNGGDLKDLLLQTTPQSVIVVEDLDRHLRTAAAAPSPESSLAGILNFMDGIFSCCGEERVMVFTMSGLKERVDTAVLRPGRLDVHIHFPLCNFPTFKTMASSYLGLKDHKLYPQVEEIFDGGASLSQAEIGEIMISNRGSTSRALKMVITALREQQKKQPVPPAPLPQVSGTSERMSAVPLGKISDGGSWLPPPEEHAEAGSEGGTLKEIRKLYGLIKLRSGSRREGGGGSPPSEAPLAAAAVEKEITC</sequence>
<dbReference type="Pfam" id="PF14363">
    <property type="entry name" value="AAA_assoc"/>
    <property type="match status" value="1"/>
</dbReference>
<feature type="compositionally biased region" description="Basic and acidic residues" evidence="5">
    <location>
        <begin position="448"/>
        <end position="460"/>
    </location>
</feature>
<dbReference type="Proteomes" id="UP000663760">
    <property type="component" value="Chromosome 7"/>
</dbReference>
<feature type="region of interest" description="Disordered" evidence="5">
    <location>
        <begin position="439"/>
        <end position="460"/>
    </location>
</feature>
<feature type="region of interest" description="Disordered" evidence="5">
    <location>
        <begin position="409"/>
        <end position="428"/>
    </location>
</feature>
<dbReference type="SUPFAM" id="SSF52540">
    <property type="entry name" value="P-loop containing nucleoside triphosphate hydrolases"/>
    <property type="match status" value="1"/>
</dbReference>
<feature type="compositionally biased region" description="Low complexity" evidence="5">
    <location>
        <begin position="486"/>
        <end position="496"/>
    </location>
</feature>
<comment type="cofactor">
    <cofactor evidence="1">
        <name>Mg(2+)</name>
        <dbReference type="ChEBI" id="CHEBI:18420"/>
    </cofactor>
</comment>
<accession>A0A7I8KPR5</accession>